<dbReference type="Proteomes" id="UP000677054">
    <property type="component" value="Unassembled WGS sequence"/>
</dbReference>
<evidence type="ECO:0000313" key="3">
    <source>
        <dbReference type="Proteomes" id="UP000677054"/>
    </source>
</evidence>
<protein>
    <submittedName>
        <fullName evidence="2">Uncharacterized protein</fullName>
    </submittedName>
</protein>
<proteinExistence type="predicted"/>
<name>A0A7R8XES2_9CRUS</name>
<feature type="compositionally biased region" description="Basic and acidic residues" evidence="1">
    <location>
        <begin position="1"/>
        <end position="12"/>
    </location>
</feature>
<sequence length="99" mass="11217">MEPEDSPRDDAGMKPGSPKDFTLHIAADPRPVHVSVSPSPFDVTSSSFSHLFAPVACRLARFCDRRSAYTLYRFWFIPPLRFLAGMWRSGKAEELEKET</sequence>
<evidence type="ECO:0000256" key="1">
    <source>
        <dbReference type="SAM" id="MobiDB-lite"/>
    </source>
</evidence>
<accession>A0A7R8XES2</accession>
<evidence type="ECO:0000313" key="2">
    <source>
        <dbReference type="EMBL" id="CAD7246427.1"/>
    </source>
</evidence>
<gene>
    <name evidence="2" type="ORF">DSTB1V02_LOCUS6277</name>
</gene>
<keyword evidence="3" id="KW-1185">Reference proteome</keyword>
<feature type="region of interest" description="Disordered" evidence="1">
    <location>
        <begin position="1"/>
        <end position="20"/>
    </location>
</feature>
<organism evidence="2">
    <name type="scientific">Darwinula stevensoni</name>
    <dbReference type="NCBI Taxonomy" id="69355"/>
    <lineage>
        <taxon>Eukaryota</taxon>
        <taxon>Metazoa</taxon>
        <taxon>Ecdysozoa</taxon>
        <taxon>Arthropoda</taxon>
        <taxon>Crustacea</taxon>
        <taxon>Oligostraca</taxon>
        <taxon>Ostracoda</taxon>
        <taxon>Podocopa</taxon>
        <taxon>Podocopida</taxon>
        <taxon>Darwinulocopina</taxon>
        <taxon>Darwinuloidea</taxon>
        <taxon>Darwinulidae</taxon>
        <taxon>Darwinula</taxon>
    </lineage>
</organism>
<dbReference type="AlphaFoldDB" id="A0A7R8XES2"/>
<dbReference type="EMBL" id="LR900647">
    <property type="protein sequence ID" value="CAD7246427.1"/>
    <property type="molecule type" value="Genomic_DNA"/>
</dbReference>
<reference evidence="2" key="1">
    <citation type="submission" date="2020-11" db="EMBL/GenBank/DDBJ databases">
        <authorList>
            <person name="Tran Van P."/>
        </authorList>
    </citation>
    <scope>NUCLEOTIDE SEQUENCE</scope>
</reference>
<dbReference type="EMBL" id="CAJPEV010001130">
    <property type="protein sequence ID" value="CAG0890903.1"/>
    <property type="molecule type" value="Genomic_DNA"/>
</dbReference>